<accession>A0AAN8WSJ2</accession>
<dbReference type="EMBL" id="JAXCGZ010018020">
    <property type="protein sequence ID" value="KAK7067578.1"/>
    <property type="molecule type" value="Genomic_DNA"/>
</dbReference>
<keyword evidence="2" id="KW-1185">Reference proteome</keyword>
<protein>
    <submittedName>
        <fullName evidence="1">Uncharacterized protein</fullName>
    </submittedName>
</protein>
<dbReference type="AlphaFoldDB" id="A0AAN8WSJ2"/>
<evidence type="ECO:0000313" key="2">
    <source>
        <dbReference type="Proteomes" id="UP001381693"/>
    </source>
</evidence>
<organism evidence="1 2">
    <name type="scientific">Halocaridina rubra</name>
    <name type="common">Hawaiian red shrimp</name>
    <dbReference type="NCBI Taxonomy" id="373956"/>
    <lineage>
        <taxon>Eukaryota</taxon>
        <taxon>Metazoa</taxon>
        <taxon>Ecdysozoa</taxon>
        <taxon>Arthropoda</taxon>
        <taxon>Crustacea</taxon>
        <taxon>Multicrustacea</taxon>
        <taxon>Malacostraca</taxon>
        <taxon>Eumalacostraca</taxon>
        <taxon>Eucarida</taxon>
        <taxon>Decapoda</taxon>
        <taxon>Pleocyemata</taxon>
        <taxon>Caridea</taxon>
        <taxon>Atyoidea</taxon>
        <taxon>Atyidae</taxon>
        <taxon>Halocaridina</taxon>
    </lineage>
</organism>
<dbReference type="Proteomes" id="UP001381693">
    <property type="component" value="Unassembled WGS sequence"/>
</dbReference>
<comment type="caution">
    <text evidence="1">The sequence shown here is derived from an EMBL/GenBank/DDBJ whole genome shotgun (WGS) entry which is preliminary data.</text>
</comment>
<sequence>MYLLWEQAIQVTAFWRARKQLCILNLLSRAPFSRPTPEDETECDVRCIVTCKAFTTVDKSSPPTELDRALQELQAIARVYPTHEHLFTCVTSGFLQTTLTYTALSYRNGRYGKISSGSRFFMASGSSFLLPSIAVYLP</sequence>
<proteinExistence type="predicted"/>
<evidence type="ECO:0000313" key="1">
    <source>
        <dbReference type="EMBL" id="KAK7067578.1"/>
    </source>
</evidence>
<gene>
    <name evidence="1" type="ORF">SK128_006307</name>
</gene>
<name>A0AAN8WSJ2_HALRR</name>
<reference evidence="1 2" key="1">
    <citation type="submission" date="2023-11" db="EMBL/GenBank/DDBJ databases">
        <title>Halocaridina rubra genome assembly.</title>
        <authorList>
            <person name="Smith C."/>
        </authorList>
    </citation>
    <scope>NUCLEOTIDE SEQUENCE [LARGE SCALE GENOMIC DNA]</scope>
    <source>
        <strain evidence="1">EP-1</strain>
        <tissue evidence="1">Whole</tissue>
    </source>
</reference>